<feature type="region of interest" description="Disordered" evidence="1">
    <location>
        <begin position="1"/>
        <end position="23"/>
    </location>
</feature>
<evidence type="ECO:0000313" key="2">
    <source>
        <dbReference type="EMBL" id="GIJ74114.1"/>
    </source>
</evidence>
<comment type="caution">
    <text evidence="2">The sequence shown here is derived from an EMBL/GenBank/DDBJ whole genome shotgun (WGS) entry which is preliminary data.</text>
</comment>
<dbReference type="AlphaFoldDB" id="A0A8J4A1J3"/>
<evidence type="ECO:0000256" key="1">
    <source>
        <dbReference type="SAM" id="MobiDB-lite"/>
    </source>
</evidence>
<protein>
    <submittedName>
        <fullName evidence="2">Uncharacterized protein</fullName>
    </submittedName>
</protein>
<reference evidence="2" key="1">
    <citation type="submission" date="2021-01" db="EMBL/GenBank/DDBJ databases">
        <title>Whole genome shotgun sequence of Virgisporangium ochraceum NBRC 16418.</title>
        <authorList>
            <person name="Komaki H."/>
            <person name="Tamura T."/>
        </authorList>
    </citation>
    <scope>NUCLEOTIDE SEQUENCE</scope>
    <source>
        <strain evidence="2">NBRC 16418</strain>
    </source>
</reference>
<dbReference type="RefSeq" id="WP_203933918.1">
    <property type="nucleotide sequence ID" value="NZ_BOPH01000129.1"/>
</dbReference>
<dbReference type="Proteomes" id="UP000635606">
    <property type="component" value="Unassembled WGS sequence"/>
</dbReference>
<keyword evidence="3" id="KW-1185">Reference proteome</keyword>
<organism evidence="2 3">
    <name type="scientific">Virgisporangium ochraceum</name>
    <dbReference type="NCBI Taxonomy" id="65505"/>
    <lineage>
        <taxon>Bacteria</taxon>
        <taxon>Bacillati</taxon>
        <taxon>Actinomycetota</taxon>
        <taxon>Actinomycetes</taxon>
        <taxon>Micromonosporales</taxon>
        <taxon>Micromonosporaceae</taxon>
        <taxon>Virgisporangium</taxon>
    </lineage>
</organism>
<proteinExistence type="predicted"/>
<feature type="compositionally biased region" description="Low complexity" evidence="1">
    <location>
        <begin position="1"/>
        <end position="13"/>
    </location>
</feature>
<gene>
    <name evidence="2" type="ORF">Voc01_090310</name>
</gene>
<dbReference type="EMBL" id="BOPH01000129">
    <property type="protein sequence ID" value="GIJ74114.1"/>
    <property type="molecule type" value="Genomic_DNA"/>
</dbReference>
<dbReference type="Gene3D" id="3.40.91.30">
    <property type="match status" value="1"/>
</dbReference>
<name>A0A8J4A1J3_9ACTN</name>
<accession>A0A8J4A1J3</accession>
<evidence type="ECO:0000313" key="3">
    <source>
        <dbReference type="Proteomes" id="UP000635606"/>
    </source>
</evidence>
<sequence>MRAGAAASSGAARDGPSFAADRSGGTEALRASLDGLTLAELKRLCLVLTVEMGLVVREAQPYGRHLDLTLESTVLLRPRNVLLRLTTAVATEDDLRALTTDANDAGCADYLLLSTRTSTDPSVTASQHFLGPGDLVDLCKRSHAVGWVERRPVARDDMYVQTRRRAADLAELDTLGLSWLPALSRNRLPWALRDSSVPADEWFEVTTFGLLTRLFRMEGRRLGAASRGKRVGDALLWRQDHLFLLDCKAAQDGYRLEINDERRLVEYARQRHVGLPTDRVGCVVLVSSGFPIFEASRRRFEQRRREFTGVGSDLACVRADDLVDAAILVARKGDETRHIDTLPWHRIFAEGIVTRDELLGTISSAIAC</sequence>